<evidence type="ECO:0000259" key="12">
    <source>
        <dbReference type="Pfam" id="PF18857"/>
    </source>
</evidence>
<evidence type="ECO:0000256" key="3">
    <source>
        <dbReference type="ARBA" id="ARBA00022741"/>
    </source>
</evidence>
<feature type="domain" description="Zeta toxin" evidence="9">
    <location>
        <begin position="1541"/>
        <end position="1696"/>
    </location>
</feature>
<feature type="region of interest" description="Disordered" evidence="7">
    <location>
        <begin position="357"/>
        <end position="390"/>
    </location>
</feature>
<comment type="similarity">
    <text evidence="1">Belongs to the zeta toxin family.</text>
</comment>
<feature type="region of interest" description="Disordered" evidence="7">
    <location>
        <begin position="1072"/>
        <end position="1104"/>
    </location>
</feature>
<feature type="region of interest" description="Disordered" evidence="7">
    <location>
        <begin position="560"/>
        <end position="606"/>
    </location>
</feature>
<comment type="caution">
    <text evidence="13">The sequence shown here is derived from an EMBL/GenBank/DDBJ whole genome shotgun (WGS) entry which is preliminary data.</text>
</comment>
<evidence type="ECO:0000259" key="8">
    <source>
        <dbReference type="Pfam" id="PF01832"/>
    </source>
</evidence>
<feature type="region of interest" description="Disordered" evidence="7">
    <location>
        <begin position="1701"/>
        <end position="1799"/>
    </location>
</feature>
<evidence type="ECO:0000313" key="13">
    <source>
        <dbReference type="EMBL" id="RHF51489.1"/>
    </source>
</evidence>
<dbReference type="InterPro" id="IPR041131">
    <property type="entry name" value="MuF_C"/>
</dbReference>
<feature type="compositionally biased region" description="Polar residues" evidence="7">
    <location>
        <begin position="1073"/>
        <end position="1101"/>
    </location>
</feature>
<proteinExistence type="inferred from homology"/>
<dbReference type="EC" id="2.7.1.176" evidence="2"/>
<dbReference type="InterPro" id="IPR002901">
    <property type="entry name" value="MGlyc_endo_b_GlcNAc-like_dom"/>
</dbReference>
<dbReference type="Pfam" id="PF18857">
    <property type="entry name" value="LPD38"/>
    <property type="match status" value="1"/>
</dbReference>
<dbReference type="EMBL" id="QRHE01000006">
    <property type="protein sequence ID" value="RHF51489.1"/>
    <property type="molecule type" value="Genomic_DNA"/>
</dbReference>
<evidence type="ECO:0000313" key="14">
    <source>
        <dbReference type="Proteomes" id="UP000283442"/>
    </source>
</evidence>
<keyword evidence="3" id="KW-0547">Nucleotide-binding</keyword>
<feature type="domain" description="Phage MuF C-terminal" evidence="11">
    <location>
        <begin position="2502"/>
        <end position="2608"/>
    </location>
</feature>
<evidence type="ECO:0000259" key="10">
    <source>
        <dbReference type="Pfam" id="PF18763"/>
    </source>
</evidence>
<dbReference type="Gene3D" id="1.10.530.10">
    <property type="match status" value="1"/>
</dbReference>
<dbReference type="Pfam" id="PF06414">
    <property type="entry name" value="Zeta_toxin"/>
    <property type="match status" value="1"/>
</dbReference>
<feature type="region of interest" description="Disordered" evidence="7">
    <location>
        <begin position="1322"/>
        <end position="1384"/>
    </location>
</feature>
<feature type="compositionally biased region" description="Basic and acidic residues" evidence="7">
    <location>
        <begin position="1327"/>
        <end position="1337"/>
    </location>
</feature>
<dbReference type="InterPro" id="IPR027417">
    <property type="entry name" value="P-loop_NTPase"/>
</dbReference>
<feature type="domain" description="DdrB-like" evidence="10">
    <location>
        <begin position="1802"/>
        <end position="1936"/>
    </location>
</feature>
<dbReference type="GO" id="GO:0004040">
    <property type="term" value="F:amidase activity"/>
    <property type="evidence" value="ECO:0007669"/>
    <property type="project" value="InterPro"/>
</dbReference>
<feature type="compositionally biased region" description="Basic and acidic residues" evidence="7">
    <location>
        <begin position="1346"/>
        <end position="1384"/>
    </location>
</feature>
<feature type="compositionally biased region" description="Basic and acidic residues" evidence="7">
    <location>
        <begin position="1705"/>
        <end position="1719"/>
    </location>
</feature>
<organism evidence="13 14">
    <name type="scientific">Mitsuokella multacida</name>
    <dbReference type="NCBI Taxonomy" id="52226"/>
    <lineage>
        <taxon>Bacteria</taxon>
        <taxon>Bacillati</taxon>
        <taxon>Bacillota</taxon>
        <taxon>Negativicutes</taxon>
        <taxon>Selenomonadales</taxon>
        <taxon>Selenomonadaceae</taxon>
        <taxon>Mitsuokella</taxon>
    </lineage>
</organism>
<dbReference type="Pfam" id="PF01832">
    <property type="entry name" value="Glucosaminidase"/>
    <property type="match status" value="1"/>
</dbReference>
<evidence type="ECO:0000256" key="7">
    <source>
        <dbReference type="SAM" id="MobiDB-lite"/>
    </source>
</evidence>
<feature type="domain" description="Mannosyl-glycoprotein endo-beta-N-acetylglucosamidase-like" evidence="8">
    <location>
        <begin position="615"/>
        <end position="708"/>
    </location>
</feature>
<feature type="compositionally biased region" description="Polar residues" evidence="7">
    <location>
        <begin position="440"/>
        <end position="458"/>
    </location>
</feature>
<name>A0A414NWG4_9FIRM</name>
<accession>A0A414NWG4</accession>
<evidence type="ECO:0000259" key="9">
    <source>
        <dbReference type="Pfam" id="PF06414"/>
    </source>
</evidence>
<dbReference type="OrthoDB" id="1669586at2"/>
<dbReference type="Gene3D" id="3.40.50.300">
    <property type="entry name" value="P-loop containing nucleotide triphosphate hydrolases"/>
    <property type="match status" value="1"/>
</dbReference>
<dbReference type="InterPro" id="IPR010488">
    <property type="entry name" value="Zeta_toxin_domain"/>
</dbReference>
<evidence type="ECO:0000256" key="6">
    <source>
        <dbReference type="ARBA" id="ARBA00048178"/>
    </source>
</evidence>
<dbReference type="InterPro" id="IPR040561">
    <property type="entry name" value="LPD38"/>
</dbReference>
<feature type="region of interest" description="Disordered" evidence="7">
    <location>
        <begin position="1951"/>
        <end position="1971"/>
    </location>
</feature>
<evidence type="ECO:0000259" key="11">
    <source>
        <dbReference type="Pfam" id="PF18819"/>
    </source>
</evidence>
<gene>
    <name evidence="13" type="ORF">DW674_06920</name>
</gene>
<dbReference type="Pfam" id="PF18819">
    <property type="entry name" value="MuF_C"/>
    <property type="match status" value="1"/>
</dbReference>
<evidence type="ECO:0000256" key="2">
    <source>
        <dbReference type="ARBA" id="ARBA00011963"/>
    </source>
</evidence>
<dbReference type="GO" id="GO:0016301">
    <property type="term" value="F:kinase activity"/>
    <property type="evidence" value="ECO:0007669"/>
    <property type="project" value="InterPro"/>
</dbReference>
<feature type="region of interest" description="Disordered" evidence="7">
    <location>
        <begin position="440"/>
        <end position="464"/>
    </location>
</feature>
<dbReference type="InterPro" id="IPR041398">
    <property type="entry name" value="DdrB_dom"/>
</dbReference>
<evidence type="ECO:0000256" key="1">
    <source>
        <dbReference type="ARBA" id="ARBA00009104"/>
    </source>
</evidence>
<sequence>MSKAYDYFREISANNNDMIMPNDTDITDDSGRIHDATGISEGLGGFLANLLMPGFSTALYRPSVQNFVGGLEGDAGGAANYLGAFAKSQGEIDPDTGWNSLGDWLINNGTYWNDRADDVQQQFGTLNRYQNEGILQRLTDTDYLTDSRGLMADVFNGAGSSVPFIVTGALTPEIGIGGALARGAGGLLERMGMSTAGRAVASDLVQSGANDFARYALTGGPLEAAINAGGIYDDLKNQGLSDSEIFGKMNSMIGEELPVDMLTSGLYGAVLGGNTFSRLGQGGWKRAIAANALNTPADMLGEYMQEMTQQQLQNKYSGKPYGTFWNPTEDEMQAGRAAAMGTLPMGMFGSARGVRNSRRAAMAAEDGGSVTGPEPVTPPAVPDPDVDPVEAAQLTGKNDDVPTADGIDVTNLDPQQYTQWYGDKLKSQGIDVPDATITVQTPKAQQTSGAGSNATSGAPSYDASALEGAPQYTISDEVSSTNVTPLTDQKMRLLDSAYYNKYGQHLYITSMKRNGNPDESWHNSGQAFDTADDNLANNKEARDWLVSEGEKLGLTPLDEYENPSAHATGGHIHFSDHGDPIPEGATQNTQAQDTQETANNGGAPAADISSLPVGDIATAIAQNTGLPANFIWAQLSHESDGGNSKLAREDHNYGGVKGNDGEYLHFDNDQQFIDYMSNYYPKYREDGIYDAQTADQFAEALQHGGYFTADLGEYEGGMHRYLEQAGLSDSGTAGAPTEKQSTVNTMTQQQFGDMLNEKMIDFAGTNDDTVKTVFNDMSTSKDKALVSLFAPYMQDGVFANTAANRTALVNNDGFKKAMAMFLSKHLSDYAPAFENGRISFQQAEDALRPRHQVQAAQTAQAPNIQTAASPKMEAAAIQNVLSSFAQDKKNVARTEQEANLFDDMLDADDHFIDTPKNRQTLLKNYGAQLQNYVDDVMTPSLDDRVNQAIEQAVQNKDLNRMNILTQAKQANDTATLEKLVGPQTKQHVDIAAMLTPANTDVKNHVSSMMQGNAPVHQTATMEHQAPQNEVASTVQGNTPVQQAPATENEMPQSKVASTVEANMPANQAPVRMDNQQAGQQDTPQKQDNVTPLPTQEAQQSEGVRIAQPQPTIDEQNAQMDARIAAIKKQPLAQRKALGQQYLDTLRQNNVSFSEKKLAKPLMDGEPEALEYAQRAHGDLLNTITPAEAAAASQHAPRTIQAATTARLANMVSEITSGNTYKNASPVGKLAYLAAASGHAKTVGADESVKAIDSIIADVRKKAGFSGKGTTEGMTPEQKDEFYNAFYKQSLDDATAIRKEAADEKPANLKSLDNTIEMFKQELANSKPTKEARKEVTHESTQSKNQQKSDEGTKNQDQHAEPEPRKTADTQREAEEGEVSTDRKAYIGGLRDKLKDSYNETLNETFEHNGKTVTRGGFIEDMVKRGEPLKSRQNEHPKYRIFSLDGHDLSPVEYSYYDYLTVKDKSTQELAKKTMLPGSADWITAHPFHYDKSKTVEENSAEATRIAKAYRNVFGETVAINTPERKALRRRIIEELYGKGAEKKESKAFIVIGLPASGKSSAVAEPLAKKYGALIIDSDEAKERLPEFTDGLLADAVHEESSKIAIAIRANAIGNGDNIVLPLVGRTESKLKDLISLLKTNGYEVNLHYVDLPVNKAVERGKSRFAETGRNVPLDYIRSVGLQPKHNFDKLKVDKEVDSYGEWSNDVDRGQRPRLLEERPTGLYSESELAGRRQRVLLRDGNVGEDSEQNQKAQGRGKDSADKVTSKENRSGKQDGFSVSESSPMGKPIHGRTGKETTVVTDSGKEIRVRYRLVPSYKVITSHDAETMTPNKAYPQELQPRDRQRVSMQEQVTTMANELRPADLGAGRNLNQGAPIISKDGVVLNGNGRAMAIQKATAAGGDKATAYRKYIFEHSKEFGISRSNLSQMRKYMLVREVVDDIDAETMQDIIGSTAGGSRMGASEQAKADAKKIKPRDLDSYVDNEQGDLTTAANQDFVARVLYRIVGKNERNAYTDEHGNVNADGIQRVKRALFSLAYNDDGLIDKMAESTDDNIRNVSRGLMSAAPAFARVNLAVKDGQAYEYDAGKTISDAVKHLDALRREGKPVKDYLNEQSMFSEYQDTDEVREVLRFFDENKRSGKRIGIFLNDMAKSILEQGSPNQTSLMDGGSATLGEIIKSAERVARDGTRAASLFDDKEESHVDVARSKASVQGDLKKIGKRVVFLPDNSLTSREKGIKEFGEKMGLKVVFFEGPSNLHGMYENGVSFINRSSSTSAPWTFWHETFHWLRHNNPELYRQMVSAIGKKQAFSSEQLQAYRDKTGRQALSDADVIEEMLADAMPDVHKRVSLFRDLGKADASLLQRFVGWLRDAMRAFHDALTGRKARLSEAQKAAMRDALANIAADLRDSNGKHIFKVNGAEREITAADGTKLSYPARFSGKQEAPTIFTAEDRLKADSKAWKGTLRNAWKGDMPDTTMLPVMQTPLVLKLVGAPDYPMVMRQSKLMKIKKDHPEMTKAVLNKLPEHLADPMIIFKSTTVPGRLVVGLDLKDTAGINVVVPIELNAKDGRLDVNVLTSAYGRGENGHTNVQYSWFWKNINEGNAIYVNKKQAADFYQSAGLQLPMEGRRFSDLFGSSIKTDADLVKSRRENPVRYSLDANDNSTPSLLTRAYNHLTGRKDAASHDKNVKAMLEDITKMRIRFGKLDPKTETVFKKFEGVIRARNANEWEKVLPEAGRAIADRLNLKPSEDMNNYIAKWLLDEATNDTSQEASDFAAALKNDPVLSDQLVDLKTLFNERNNREADEVVRDAIQYEKPKERTTLTKAWETFYDEMIEELGPVKRMVKRVQEKSGQELAASVNPYIALRLFRGNAGRAMTMIEGRSEAAVKALQTNYPGVNFEGFKTLHMILDECGALHNEKRMKDFLAFALACHVKDIHTLNNRLRKSQQHLQNRLDATDDINEREKIQAKIDKAEQSIMEVPHTEDGLELTEDRCNKVMMKYMKEYGEAQQDLVHFSKVTTSILYDAGVISKKRYKELQKRWPNYIPMFRVFEDNEEVDFGDSLKHMHGSSRRIINPLDSIIRNTYDFVKKAEKNKARQLLANLTRISDVGEYIEEVDNSKPNDKTTITFYEDGKRKYLQTDPDIVKAVNNMGRAETNLVLRLLHAPAKIARACFTTINPSFALRNLIRDATDASIYSKYGFKPWDFVRGFLHAVHQDELFYEWLSSGAAQASAISLDRDYTQATLNQMTKTWKERLLSKKFLPAILEGMQMVGEYSEYGTRIAVYERAKKKLAGENGPHPAAYDLASAALESRDTADFARGGRGSRYLNNVVIFANASIQGFDKFFRTFDFRKPYRKESMKALARLFLCGMLPALLLAGIHSGDDWWEELPDWQKETNWILGKVGNTIIRIPKGQDIGLRFFSNLIEKAMDRSKHKAGDYFKPVWDSLPDMIPTALLPIIEATANHSYFTGAPVVPKYQEKLPAYLQFGNETSSFAKFVGKVIGVSPRKVEHVLFGYTGNMGKGLLGVYDTIVGNQSLNTNLNEAPVISGFTAIPYKQSKTVNDFYDKFDEQQRLNEEFKLTKKKPDGYDPALYKRMTKAQQELSKINKQERAAIDDPKMDSGIREQKQLGYQQQRLSVVRRVMGQ</sequence>
<protein>
    <recommendedName>
        <fullName evidence="5">UDP-N-acetylglucosamine kinase</fullName>
        <ecNumber evidence="2">2.7.1.176</ecNumber>
    </recommendedName>
    <alternativeName>
        <fullName evidence="5">UDP-N-acetylglucosamine kinase</fullName>
    </alternativeName>
</protein>
<keyword evidence="4" id="KW-0067">ATP-binding</keyword>
<feature type="domain" description="Large polyvalent protein associated" evidence="12">
    <location>
        <begin position="3380"/>
        <end position="3535"/>
    </location>
</feature>
<comment type="catalytic activity">
    <reaction evidence="6">
        <text>UDP-N-acetyl-alpha-D-glucosamine + ATP = UDP-N-acetyl-alpha-D-glucosamine 3'-phosphate + ADP + H(+)</text>
        <dbReference type="Rhea" id="RHEA:32671"/>
        <dbReference type="ChEBI" id="CHEBI:15378"/>
        <dbReference type="ChEBI" id="CHEBI:30616"/>
        <dbReference type="ChEBI" id="CHEBI:57705"/>
        <dbReference type="ChEBI" id="CHEBI:64353"/>
        <dbReference type="ChEBI" id="CHEBI:456216"/>
        <dbReference type="EC" id="2.7.1.176"/>
    </reaction>
</comment>
<reference evidence="13 14" key="1">
    <citation type="submission" date="2018-08" db="EMBL/GenBank/DDBJ databases">
        <title>A genome reference for cultivated species of the human gut microbiota.</title>
        <authorList>
            <person name="Zou Y."/>
            <person name="Xue W."/>
            <person name="Luo G."/>
        </authorList>
    </citation>
    <scope>NUCLEOTIDE SEQUENCE [LARGE SCALE GENOMIC DNA]</scope>
    <source>
        <strain evidence="13 14">AM25-21AC</strain>
    </source>
</reference>
<dbReference type="SUPFAM" id="SSF52540">
    <property type="entry name" value="P-loop containing nucleoside triphosphate hydrolases"/>
    <property type="match status" value="1"/>
</dbReference>
<feature type="compositionally biased region" description="Polar residues" evidence="7">
    <location>
        <begin position="585"/>
        <end position="600"/>
    </location>
</feature>
<dbReference type="Pfam" id="PF18763">
    <property type="entry name" value="ddrB-ParB"/>
    <property type="match status" value="1"/>
</dbReference>
<evidence type="ECO:0000256" key="5">
    <source>
        <dbReference type="ARBA" id="ARBA00032897"/>
    </source>
</evidence>
<dbReference type="GO" id="GO:0005524">
    <property type="term" value="F:ATP binding"/>
    <property type="evidence" value="ECO:0007669"/>
    <property type="project" value="UniProtKB-KW"/>
</dbReference>
<feature type="region of interest" description="Disordered" evidence="7">
    <location>
        <begin position="1022"/>
        <end position="1055"/>
    </location>
</feature>
<dbReference type="Proteomes" id="UP000283442">
    <property type="component" value="Unassembled WGS sequence"/>
</dbReference>
<feature type="compositionally biased region" description="Basic and acidic residues" evidence="7">
    <location>
        <begin position="1755"/>
        <end position="1772"/>
    </location>
</feature>
<evidence type="ECO:0000256" key="4">
    <source>
        <dbReference type="ARBA" id="ARBA00022840"/>
    </source>
</evidence>